<accession>A0A4C1T0Q4</accession>
<dbReference type="AlphaFoldDB" id="A0A4C1T0Q4"/>
<dbReference type="EMBL" id="BGZK01004123">
    <property type="protein sequence ID" value="GBP07028.1"/>
    <property type="molecule type" value="Genomic_DNA"/>
</dbReference>
<keyword evidence="2" id="KW-1185">Reference proteome</keyword>
<reference evidence="1 2" key="1">
    <citation type="journal article" date="2019" name="Commun. Biol.">
        <title>The bagworm genome reveals a unique fibroin gene that provides high tensile strength.</title>
        <authorList>
            <person name="Kono N."/>
            <person name="Nakamura H."/>
            <person name="Ohtoshi R."/>
            <person name="Tomita M."/>
            <person name="Numata K."/>
            <person name="Arakawa K."/>
        </authorList>
    </citation>
    <scope>NUCLEOTIDE SEQUENCE [LARGE SCALE GENOMIC DNA]</scope>
</reference>
<name>A0A4C1T0Q4_EUMVA</name>
<dbReference type="Proteomes" id="UP000299102">
    <property type="component" value="Unassembled WGS sequence"/>
</dbReference>
<sequence>MDISASREGGAALTCCQLSSSRRPASRADSHSRSRMRPCTDERCERASSLYHPSTPVEGISRSGMFTHPAGDRTAIVSLKETTFAYGSARVERCSSTTIKTHIASPSFSLTPRINSDSCQTRQARQRRQPAWAAHERRVPAATQRITIADMFRCEGI</sequence>
<organism evidence="1 2">
    <name type="scientific">Eumeta variegata</name>
    <name type="common">Bagworm moth</name>
    <name type="synonym">Eumeta japonica</name>
    <dbReference type="NCBI Taxonomy" id="151549"/>
    <lineage>
        <taxon>Eukaryota</taxon>
        <taxon>Metazoa</taxon>
        <taxon>Ecdysozoa</taxon>
        <taxon>Arthropoda</taxon>
        <taxon>Hexapoda</taxon>
        <taxon>Insecta</taxon>
        <taxon>Pterygota</taxon>
        <taxon>Neoptera</taxon>
        <taxon>Endopterygota</taxon>
        <taxon>Lepidoptera</taxon>
        <taxon>Glossata</taxon>
        <taxon>Ditrysia</taxon>
        <taxon>Tineoidea</taxon>
        <taxon>Psychidae</taxon>
        <taxon>Oiketicinae</taxon>
        <taxon>Eumeta</taxon>
    </lineage>
</organism>
<comment type="caution">
    <text evidence="1">The sequence shown here is derived from an EMBL/GenBank/DDBJ whole genome shotgun (WGS) entry which is preliminary data.</text>
</comment>
<gene>
    <name evidence="1" type="ORF">EVAR_87941_1</name>
</gene>
<protein>
    <submittedName>
        <fullName evidence="1">Uncharacterized protein</fullName>
    </submittedName>
</protein>
<evidence type="ECO:0000313" key="1">
    <source>
        <dbReference type="EMBL" id="GBP07028.1"/>
    </source>
</evidence>
<evidence type="ECO:0000313" key="2">
    <source>
        <dbReference type="Proteomes" id="UP000299102"/>
    </source>
</evidence>
<dbReference type="OrthoDB" id="10617686at2759"/>
<proteinExistence type="predicted"/>